<proteinExistence type="predicted"/>
<evidence type="ECO:0000313" key="3">
    <source>
        <dbReference type="Proteomes" id="UP000029381"/>
    </source>
</evidence>
<protein>
    <recommendedName>
        <fullName evidence="1">HTH cro/C1-type domain-containing protein</fullName>
    </recommendedName>
</protein>
<evidence type="ECO:0000259" key="1">
    <source>
        <dbReference type="PROSITE" id="PS50943"/>
    </source>
</evidence>
<organism evidence="2 3">
    <name type="scientific">Tetragenococcus muriaticus 3MR10-3</name>
    <dbReference type="NCBI Taxonomy" id="1302648"/>
    <lineage>
        <taxon>Bacteria</taxon>
        <taxon>Bacillati</taxon>
        <taxon>Bacillota</taxon>
        <taxon>Bacilli</taxon>
        <taxon>Lactobacillales</taxon>
        <taxon>Enterococcaceae</taxon>
        <taxon>Tetragenococcus</taxon>
    </lineage>
</organism>
<keyword evidence="3" id="KW-1185">Reference proteome</keyword>
<dbReference type="SUPFAM" id="SSF47413">
    <property type="entry name" value="lambda repressor-like DNA-binding domains"/>
    <property type="match status" value="1"/>
</dbReference>
<dbReference type="PATRIC" id="fig|1302648.3.peg.596"/>
<dbReference type="CDD" id="cd00093">
    <property type="entry name" value="HTH_XRE"/>
    <property type="match status" value="1"/>
</dbReference>
<dbReference type="AlphaFoldDB" id="A0A091C7P2"/>
<sequence length="65" mass="7510">MWKEIDKLLKEKNITQYELSKRMNITSGTISDLKLGRIKKPSFELACKIADALEISLDELRGEQK</sequence>
<evidence type="ECO:0000313" key="2">
    <source>
        <dbReference type="EMBL" id="KFN92152.1"/>
    </source>
</evidence>
<dbReference type="EMBL" id="JPVT01000058">
    <property type="protein sequence ID" value="KFN92152.1"/>
    <property type="molecule type" value="Genomic_DNA"/>
</dbReference>
<dbReference type="PROSITE" id="PS50943">
    <property type="entry name" value="HTH_CROC1"/>
    <property type="match status" value="1"/>
</dbReference>
<name>A0A091C7P2_9ENTE</name>
<comment type="caution">
    <text evidence="2">The sequence shown here is derived from an EMBL/GenBank/DDBJ whole genome shotgun (WGS) entry which is preliminary data.</text>
</comment>
<dbReference type="InterPro" id="IPR010982">
    <property type="entry name" value="Lambda_DNA-bd_dom_sf"/>
</dbReference>
<dbReference type="RefSeq" id="WP_038022472.1">
    <property type="nucleotide sequence ID" value="NZ_JPVT01000058.1"/>
</dbReference>
<feature type="domain" description="HTH cro/C1-type" evidence="1">
    <location>
        <begin position="5"/>
        <end position="60"/>
    </location>
</feature>
<dbReference type="InterPro" id="IPR001387">
    <property type="entry name" value="Cro/C1-type_HTH"/>
</dbReference>
<dbReference type="SMART" id="SM00530">
    <property type="entry name" value="HTH_XRE"/>
    <property type="match status" value="1"/>
</dbReference>
<dbReference type="GO" id="GO:0003677">
    <property type="term" value="F:DNA binding"/>
    <property type="evidence" value="ECO:0007669"/>
    <property type="project" value="InterPro"/>
</dbReference>
<gene>
    <name evidence="2" type="ORF">TMU3MR103_0613</name>
</gene>
<dbReference type="Gene3D" id="1.10.260.40">
    <property type="entry name" value="lambda repressor-like DNA-binding domains"/>
    <property type="match status" value="1"/>
</dbReference>
<accession>A0A091C7P2</accession>
<dbReference type="Proteomes" id="UP000029381">
    <property type="component" value="Unassembled WGS sequence"/>
</dbReference>
<dbReference type="Pfam" id="PF01381">
    <property type="entry name" value="HTH_3"/>
    <property type="match status" value="1"/>
</dbReference>
<reference evidence="2 3" key="1">
    <citation type="submission" date="2014-08" db="EMBL/GenBank/DDBJ databases">
        <title>Genome sequence of Tetragenococcus muriaticus.</title>
        <authorList>
            <person name="Chuea-nongthon C."/>
            <person name="Rodtong S."/>
            <person name="Yongsawatdigul J."/>
            <person name="Steele J.L."/>
            <person name="Liu X.-y."/>
            <person name="Speers J."/>
            <person name="Glasner J.D."/>
            <person name="Neeno-Eckwall E.C."/>
        </authorList>
    </citation>
    <scope>NUCLEOTIDE SEQUENCE [LARGE SCALE GENOMIC DNA]</scope>
    <source>
        <strain evidence="2 3">3MR10-3</strain>
    </source>
</reference>